<dbReference type="SUPFAM" id="SSF53098">
    <property type="entry name" value="Ribonuclease H-like"/>
    <property type="match status" value="1"/>
</dbReference>
<feature type="domain" description="Integrase catalytic" evidence="1">
    <location>
        <begin position="1"/>
        <end position="50"/>
    </location>
</feature>
<dbReference type="EMBL" id="QJKJ01010244">
    <property type="protein sequence ID" value="RDX74240.1"/>
    <property type="molecule type" value="Genomic_DNA"/>
</dbReference>
<keyword evidence="3" id="KW-1185">Reference proteome</keyword>
<sequence length="116" mass="13477">MHIVTDNGTNLNNKTMTKLCKQFKIHHHNSTPYRPRMNGVVEAANKNIKKIPHLSTNVHKGNPLFIIVLPIEVEIPSLRVLAEVKLEKAEWIQNRFDQLNLIEEKQFTALCHEQLY</sequence>
<feature type="non-terminal residue" evidence="2">
    <location>
        <position position="1"/>
    </location>
</feature>
<comment type="caution">
    <text evidence="2">The sequence shown here is derived from an EMBL/GenBank/DDBJ whole genome shotgun (WGS) entry which is preliminary data.</text>
</comment>
<dbReference type="GO" id="GO:0015074">
    <property type="term" value="P:DNA integration"/>
    <property type="evidence" value="ECO:0007669"/>
    <property type="project" value="InterPro"/>
</dbReference>
<dbReference type="PANTHER" id="PTHR48475">
    <property type="entry name" value="RIBONUCLEASE H"/>
    <property type="match status" value="1"/>
</dbReference>
<evidence type="ECO:0000313" key="3">
    <source>
        <dbReference type="Proteomes" id="UP000257109"/>
    </source>
</evidence>
<dbReference type="OrthoDB" id="1731372at2759"/>
<organism evidence="2 3">
    <name type="scientific">Mucuna pruriens</name>
    <name type="common">Velvet bean</name>
    <name type="synonym">Dolichos pruriens</name>
    <dbReference type="NCBI Taxonomy" id="157652"/>
    <lineage>
        <taxon>Eukaryota</taxon>
        <taxon>Viridiplantae</taxon>
        <taxon>Streptophyta</taxon>
        <taxon>Embryophyta</taxon>
        <taxon>Tracheophyta</taxon>
        <taxon>Spermatophyta</taxon>
        <taxon>Magnoliopsida</taxon>
        <taxon>eudicotyledons</taxon>
        <taxon>Gunneridae</taxon>
        <taxon>Pentapetalae</taxon>
        <taxon>rosids</taxon>
        <taxon>fabids</taxon>
        <taxon>Fabales</taxon>
        <taxon>Fabaceae</taxon>
        <taxon>Papilionoideae</taxon>
        <taxon>50 kb inversion clade</taxon>
        <taxon>NPAAA clade</taxon>
        <taxon>indigoferoid/millettioid clade</taxon>
        <taxon>Phaseoleae</taxon>
        <taxon>Mucuna</taxon>
    </lineage>
</organism>
<reference evidence="2" key="1">
    <citation type="submission" date="2018-05" db="EMBL/GenBank/DDBJ databases">
        <title>Draft genome of Mucuna pruriens seed.</title>
        <authorList>
            <person name="Nnadi N.E."/>
            <person name="Vos R."/>
            <person name="Hasami M.H."/>
            <person name="Devisetty U.K."/>
            <person name="Aguiy J.C."/>
        </authorList>
    </citation>
    <scope>NUCLEOTIDE SEQUENCE [LARGE SCALE GENOMIC DNA]</scope>
    <source>
        <strain evidence="2">JCA_2017</strain>
    </source>
</reference>
<dbReference type="InterPro" id="IPR036397">
    <property type="entry name" value="RNaseH_sf"/>
</dbReference>
<dbReference type="Proteomes" id="UP000257109">
    <property type="component" value="Unassembled WGS sequence"/>
</dbReference>
<dbReference type="AlphaFoldDB" id="A0A371F7H4"/>
<evidence type="ECO:0000259" key="1">
    <source>
        <dbReference type="PROSITE" id="PS50994"/>
    </source>
</evidence>
<protein>
    <submittedName>
        <fullName evidence="2">Pol polyprotein</fullName>
    </submittedName>
</protein>
<evidence type="ECO:0000313" key="2">
    <source>
        <dbReference type="EMBL" id="RDX74240.1"/>
    </source>
</evidence>
<dbReference type="InterPro" id="IPR001584">
    <property type="entry name" value="Integrase_cat-core"/>
</dbReference>
<dbReference type="GO" id="GO:0003676">
    <property type="term" value="F:nucleic acid binding"/>
    <property type="evidence" value="ECO:0007669"/>
    <property type="project" value="InterPro"/>
</dbReference>
<name>A0A371F7H4_MUCPR</name>
<accession>A0A371F7H4</accession>
<dbReference type="Gene3D" id="3.30.420.10">
    <property type="entry name" value="Ribonuclease H-like superfamily/Ribonuclease H"/>
    <property type="match status" value="1"/>
</dbReference>
<dbReference type="PANTHER" id="PTHR48475:SF1">
    <property type="entry name" value="RNASE H TYPE-1 DOMAIN-CONTAINING PROTEIN"/>
    <property type="match status" value="1"/>
</dbReference>
<dbReference type="PROSITE" id="PS50994">
    <property type="entry name" value="INTEGRASE"/>
    <property type="match status" value="1"/>
</dbReference>
<dbReference type="InterPro" id="IPR012337">
    <property type="entry name" value="RNaseH-like_sf"/>
</dbReference>
<gene>
    <name evidence="2" type="primary">pol</name>
    <name evidence="2" type="ORF">CR513_46039</name>
</gene>
<proteinExistence type="predicted"/>